<organism evidence="1">
    <name type="scientific">Leptolyngbya sp. NK1-12</name>
    <dbReference type="NCBI Taxonomy" id="2547451"/>
    <lineage>
        <taxon>Bacteria</taxon>
        <taxon>Bacillati</taxon>
        <taxon>Cyanobacteriota</taxon>
        <taxon>Cyanophyceae</taxon>
        <taxon>Leptolyngbyales</taxon>
        <taxon>Leptolyngbyaceae</taxon>
        <taxon>Leptolyngbya group</taxon>
        <taxon>Leptolyngbya</taxon>
    </lineage>
</organism>
<protein>
    <submittedName>
        <fullName evidence="1">Uncharacterized protein</fullName>
    </submittedName>
</protein>
<dbReference type="AlphaFoldDB" id="A0AA96WZT0"/>
<dbReference type="RefSeq" id="WP_316437186.1">
    <property type="nucleotide sequence ID" value="NZ_CP053588.1"/>
</dbReference>
<gene>
    <name evidence="1" type="ORF">HJG54_35220</name>
</gene>
<reference evidence="1" key="1">
    <citation type="submission" date="2020-05" db="EMBL/GenBank/DDBJ databases">
        <authorList>
            <person name="Zhu T."/>
            <person name="Keshari N."/>
            <person name="Lu X."/>
        </authorList>
    </citation>
    <scope>NUCLEOTIDE SEQUENCE</scope>
    <source>
        <strain evidence="1">NK1-12</strain>
        <plasmid evidence="1">p1</plasmid>
    </source>
</reference>
<name>A0AA96WZT0_9CYAN</name>
<keyword evidence="1" id="KW-0614">Plasmid</keyword>
<dbReference type="EMBL" id="CP053588">
    <property type="protein sequence ID" value="WNZ28152.1"/>
    <property type="molecule type" value="Genomic_DNA"/>
</dbReference>
<evidence type="ECO:0000313" key="1">
    <source>
        <dbReference type="EMBL" id="WNZ28152.1"/>
    </source>
</evidence>
<geneLocation type="plasmid" evidence="1">
    <name>p1</name>
</geneLocation>
<sequence length="243" mass="27634">MEVQQLELDLWQSLDTASRFPETADLRSLCDALEQTLSNQSLAEQLAVAGDVLVQISEVHAARADLLISRWERRHNPTEPVVNLEECVDLFVQSLSLDVTDLFEEPEPMHYPANRKRKPSTQIDGSVVGEVNKEVLLNWVDQMIAEQPLDEAQVAEQIWELAHGENVEEWSRAIAHYFSTFVTQKSCQSHITISLTDLCHAMQKSLVEVWLGLLLGDKSYQFYQTSNNFYDTAGIEIRAKLPH</sequence>
<accession>A0AA96WZT0</accession>
<proteinExistence type="predicted"/>